<evidence type="ECO:0000313" key="3">
    <source>
        <dbReference type="Proteomes" id="UP000287651"/>
    </source>
</evidence>
<feature type="compositionally biased region" description="Low complexity" evidence="1">
    <location>
        <begin position="159"/>
        <end position="171"/>
    </location>
</feature>
<evidence type="ECO:0000256" key="1">
    <source>
        <dbReference type="SAM" id="MobiDB-lite"/>
    </source>
</evidence>
<feature type="compositionally biased region" description="Basic and acidic residues" evidence="1">
    <location>
        <begin position="329"/>
        <end position="343"/>
    </location>
</feature>
<gene>
    <name evidence="2" type="ORF">B296_00031882</name>
</gene>
<accession>A0A426XD29</accession>
<comment type="caution">
    <text evidence="2">The sequence shown here is derived from an EMBL/GenBank/DDBJ whole genome shotgun (WGS) entry which is preliminary data.</text>
</comment>
<name>A0A426XD29_ENSVE</name>
<feature type="compositionally biased region" description="Basic and acidic residues" evidence="1">
    <location>
        <begin position="300"/>
        <end position="313"/>
    </location>
</feature>
<feature type="region of interest" description="Disordered" evidence="1">
    <location>
        <begin position="269"/>
        <end position="433"/>
    </location>
</feature>
<proteinExistence type="predicted"/>
<reference evidence="2 3" key="1">
    <citation type="journal article" date="2014" name="Agronomy (Basel)">
        <title>A Draft Genome Sequence for Ensete ventricosum, the Drought-Tolerant Tree Against Hunger.</title>
        <authorList>
            <person name="Harrison J."/>
            <person name="Moore K.A."/>
            <person name="Paszkiewicz K."/>
            <person name="Jones T."/>
            <person name="Grant M."/>
            <person name="Ambacheew D."/>
            <person name="Muzemil S."/>
            <person name="Studholme D.J."/>
        </authorList>
    </citation>
    <scope>NUCLEOTIDE SEQUENCE [LARGE SCALE GENOMIC DNA]</scope>
</reference>
<organism evidence="2 3">
    <name type="scientific">Ensete ventricosum</name>
    <name type="common">Abyssinian banana</name>
    <name type="synonym">Musa ensete</name>
    <dbReference type="NCBI Taxonomy" id="4639"/>
    <lineage>
        <taxon>Eukaryota</taxon>
        <taxon>Viridiplantae</taxon>
        <taxon>Streptophyta</taxon>
        <taxon>Embryophyta</taxon>
        <taxon>Tracheophyta</taxon>
        <taxon>Spermatophyta</taxon>
        <taxon>Magnoliopsida</taxon>
        <taxon>Liliopsida</taxon>
        <taxon>Zingiberales</taxon>
        <taxon>Musaceae</taxon>
        <taxon>Ensete</taxon>
    </lineage>
</organism>
<protein>
    <submittedName>
        <fullName evidence="2">Uncharacterized protein</fullName>
    </submittedName>
</protein>
<feature type="region of interest" description="Disordered" evidence="1">
    <location>
        <begin position="147"/>
        <end position="192"/>
    </location>
</feature>
<feature type="compositionally biased region" description="Basic residues" evidence="1">
    <location>
        <begin position="314"/>
        <end position="328"/>
    </location>
</feature>
<dbReference type="EMBL" id="AMZH03022399">
    <property type="protein sequence ID" value="RRT37358.1"/>
    <property type="molecule type" value="Genomic_DNA"/>
</dbReference>
<dbReference type="Proteomes" id="UP000287651">
    <property type="component" value="Unassembled WGS sequence"/>
</dbReference>
<feature type="compositionally biased region" description="Basic and acidic residues" evidence="1">
    <location>
        <begin position="397"/>
        <end position="433"/>
    </location>
</feature>
<evidence type="ECO:0000313" key="2">
    <source>
        <dbReference type="EMBL" id="RRT37358.1"/>
    </source>
</evidence>
<sequence>MAYHVVVPFHHVVVLTVRRASVGLGNLIGAGADPTEWELGNLNGAGADPTEQELRNLNGVGADPTEQELGNLNGAGANPTELELGNLNLGFCREDELGHRSWGFGQEGAQILGIWPRGGIDPGDLAERVNSGINPEDLAERVNSSIDPGDLAKRVGMTSSDSSSRVRVVSSPGLGETSRCDPEVGSSGASSGPPLLVDVRVLRDLEVMKSDHDLDTAVTEGSLAVIRERYSIPIEYGLHFVDLGSTNRHTRSATPPHQMDLGELCGMPKVTSGKVPPTRPTAQEVGASPAREAPKASLKRPVDTPTERVEDAARHRKKVKVLTRRHKSHLGEGESRSRSKGKEPAPPSGEPEAPAESRTSPPPTGVGALHAPLGSPDGLSRQGDGPGKLLDPCLVAKAEERASELQEELEKTKRERGEELLRRKASEKELHEV</sequence>
<dbReference type="AlphaFoldDB" id="A0A426XD29"/>